<evidence type="ECO:0000313" key="4">
    <source>
        <dbReference type="EMBL" id="KAK3184091.1"/>
    </source>
</evidence>
<comment type="similarity">
    <text evidence="1">Belongs to the plant LTP family.</text>
</comment>
<feature type="chain" id="PRO_5042066509" description="Bifunctional inhibitor/plant lipid transfer protein/seed storage helical domain-containing protein" evidence="2">
    <location>
        <begin position="27"/>
        <end position="123"/>
    </location>
</feature>
<dbReference type="Proteomes" id="UP001281410">
    <property type="component" value="Unassembled WGS sequence"/>
</dbReference>
<dbReference type="AlphaFoldDB" id="A0AAD9ZL98"/>
<dbReference type="InterPro" id="IPR000528">
    <property type="entry name" value="Plant_nsLTP"/>
</dbReference>
<dbReference type="InterPro" id="IPR016140">
    <property type="entry name" value="Bifunc_inhib/LTP/seed_store"/>
</dbReference>
<dbReference type="EMBL" id="JANJYJ010000010">
    <property type="protein sequence ID" value="KAK3184091.1"/>
    <property type="molecule type" value="Genomic_DNA"/>
</dbReference>
<name>A0AAD9ZL98_9ROSI</name>
<dbReference type="Gene3D" id="1.10.110.10">
    <property type="entry name" value="Plant lipid-transfer and hydrophobic proteins"/>
    <property type="match status" value="1"/>
</dbReference>
<dbReference type="PANTHER" id="PTHR33076">
    <property type="entry name" value="NON-SPECIFIC LIPID-TRANSFER PROTEIN 2-RELATED"/>
    <property type="match status" value="1"/>
</dbReference>
<evidence type="ECO:0000256" key="1">
    <source>
        <dbReference type="ARBA" id="ARBA00009748"/>
    </source>
</evidence>
<gene>
    <name evidence="4" type="ORF">Dsin_031377</name>
</gene>
<reference evidence="4" key="1">
    <citation type="journal article" date="2023" name="Plant J.">
        <title>Genome sequences and population genomics provide insights into the demographic history, inbreeding, and mutation load of two 'living fossil' tree species of Dipteronia.</title>
        <authorList>
            <person name="Feng Y."/>
            <person name="Comes H.P."/>
            <person name="Chen J."/>
            <person name="Zhu S."/>
            <person name="Lu R."/>
            <person name="Zhang X."/>
            <person name="Li P."/>
            <person name="Qiu J."/>
            <person name="Olsen K.M."/>
            <person name="Qiu Y."/>
        </authorList>
    </citation>
    <scope>NUCLEOTIDE SEQUENCE</scope>
    <source>
        <strain evidence="4">NBL</strain>
    </source>
</reference>
<evidence type="ECO:0000259" key="3">
    <source>
        <dbReference type="Pfam" id="PF00234"/>
    </source>
</evidence>
<dbReference type="GO" id="GO:0008289">
    <property type="term" value="F:lipid binding"/>
    <property type="evidence" value="ECO:0007669"/>
    <property type="project" value="InterPro"/>
</dbReference>
<proteinExistence type="inferred from homology"/>
<feature type="domain" description="Bifunctional inhibitor/plant lipid transfer protein/seed storage helical" evidence="3">
    <location>
        <begin position="34"/>
        <end position="109"/>
    </location>
</feature>
<dbReference type="SUPFAM" id="SSF47699">
    <property type="entry name" value="Bifunctional inhibitor/lipid-transfer protein/seed storage 2S albumin"/>
    <property type="match status" value="1"/>
</dbReference>
<feature type="signal peptide" evidence="2">
    <location>
        <begin position="1"/>
        <end position="26"/>
    </location>
</feature>
<dbReference type="Pfam" id="PF00234">
    <property type="entry name" value="Tryp_alpha_amyl"/>
    <property type="match status" value="1"/>
</dbReference>
<organism evidence="4 5">
    <name type="scientific">Dipteronia sinensis</name>
    <dbReference type="NCBI Taxonomy" id="43782"/>
    <lineage>
        <taxon>Eukaryota</taxon>
        <taxon>Viridiplantae</taxon>
        <taxon>Streptophyta</taxon>
        <taxon>Embryophyta</taxon>
        <taxon>Tracheophyta</taxon>
        <taxon>Spermatophyta</taxon>
        <taxon>Magnoliopsida</taxon>
        <taxon>eudicotyledons</taxon>
        <taxon>Gunneridae</taxon>
        <taxon>Pentapetalae</taxon>
        <taxon>rosids</taxon>
        <taxon>malvids</taxon>
        <taxon>Sapindales</taxon>
        <taxon>Sapindaceae</taxon>
        <taxon>Hippocastanoideae</taxon>
        <taxon>Acereae</taxon>
        <taxon>Dipteronia</taxon>
    </lineage>
</organism>
<protein>
    <recommendedName>
        <fullName evidence="3">Bifunctional inhibitor/plant lipid transfer protein/seed storage helical domain-containing protein</fullName>
    </recommendedName>
</protein>
<keyword evidence="2" id="KW-0732">Signal</keyword>
<evidence type="ECO:0000313" key="5">
    <source>
        <dbReference type="Proteomes" id="UP001281410"/>
    </source>
</evidence>
<accession>A0AAD9ZL98</accession>
<sequence>MKLMSYHLVLVVVVTLVLVCGSLIEAQTWKDPHCADVAWYFYPCVDYLGGLDVAPSKACCDQLKDLNTIALKEKKGTDRICLCILNTIIDEAYHIISSRADALTNKCYVHNGPLLFNFSVCSF</sequence>
<keyword evidence="5" id="KW-1185">Reference proteome</keyword>
<dbReference type="InterPro" id="IPR036312">
    <property type="entry name" value="Bifun_inhib/LTP/seed_sf"/>
</dbReference>
<evidence type="ECO:0000256" key="2">
    <source>
        <dbReference type="SAM" id="SignalP"/>
    </source>
</evidence>
<dbReference type="GO" id="GO:0006869">
    <property type="term" value="P:lipid transport"/>
    <property type="evidence" value="ECO:0007669"/>
    <property type="project" value="InterPro"/>
</dbReference>
<comment type="caution">
    <text evidence="4">The sequence shown here is derived from an EMBL/GenBank/DDBJ whole genome shotgun (WGS) entry which is preliminary data.</text>
</comment>